<evidence type="ECO:0000313" key="8">
    <source>
        <dbReference type="EMBL" id="TNV75263.1"/>
    </source>
</evidence>
<dbReference type="OrthoDB" id="275748at2759"/>
<dbReference type="GO" id="GO:0003723">
    <property type="term" value="F:RNA binding"/>
    <property type="evidence" value="ECO:0007669"/>
    <property type="project" value="UniProtKB-UniRule"/>
</dbReference>
<feature type="domain" description="RRM" evidence="7">
    <location>
        <begin position="17"/>
        <end position="92"/>
    </location>
</feature>
<keyword evidence="3 6" id="KW-0694">RNA-binding</keyword>
<comment type="caution">
    <text evidence="8">The sequence shown here is derived from an EMBL/GenBank/DDBJ whole genome shotgun (WGS) entry which is preliminary data.</text>
</comment>
<accession>A0A8J8NHQ0</accession>
<evidence type="ECO:0000256" key="1">
    <source>
        <dbReference type="ARBA" id="ARBA00004123"/>
    </source>
</evidence>
<dbReference type="InterPro" id="IPR035979">
    <property type="entry name" value="RBD_domain_sf"/>
</dbReference>
<keyword evidence="4" id="KW-0508">mRNA splicing</keyword>
<gene>
    <name evidence="8" type="ORF">FGO68_gene10850</name>
</gene>
<organism evidence="8 9">
    <name type="scientific">Halteria grandinella</name>
    <dbReference type="NCBI Taxonomy" id="5974"/>
    <lineage>
        <taxon>Eukaryota</taxon>
        <taxon>Sar</taxon>
        <taxon>Alveolata</taxon>
        <taxon>Ciliophora</taxon>
        <taxon>Intramacronucleata</taxon>
        <taxon>Spirotrichea</taxon>
        <taxon>Stichotrichia</taxon>
        <taxon>Sporadotrichida</taxon>
        <taxon>Halteriidae</taxon>
        <taxon>Halteria</taxon>
    </lineage>
</organism>
<comment type="subcellular location">
    <subcellularLocation>
        <location evidence="1">Nucleus</location>
    </subcellularLocation>
</comment>
<dbReference type="AlphaFoldDB" id="A0A8J8NHQ0"/>
<evidence type="ECO:0000256" key="4">
    <source>
        <dbReference type="ARBA" id="ARBA00023187"/>
    </source>
</evidence>
<keyword evidence="5" id="KW-0539">Nucleus</keyword>
<dbReference type="InterPro" id="IPR012677">
    <property type="entry name" value="Nucleotide-bd_a/b_plait_sf"/>
</dbReference>
<dbReference type="Gene3D" id="3.30.70.330">
    <property type="match status" value="1"/>
</dbReference>
<evidence type="ECO:0000256" key="5">
    <source>
        <dbReference type="ARBA" id="ARBA00023242"/>
    </source>
</evidence>
<name>A0A8J8NHQ0_HALGN</name>
<reference evidence="8" key="1">
    <citation type="submission" date="2019-06" db="EMBL/GenBank/DDBJ databases">
        <authorList>
            <person name="Zheng W."/>
        </authorList>
    </citation>
    <scope>NUCLEOTIDE SEQUENCE</scope>
    <source>
        <strain evidence="8">QDHG01</strain>
    </source>
</reference>
<dbReference type="PROSITE" id="PS50102">
    <property type="entry name" value="RRM"/>
    <property type="match status" value="1"/>
</dbReference>
<dbReference type="PANTHER" id="PTHR45880:SF1">
    <property type="entry name" value="RNA-BINDING MOTIF PROTEIN, X-LINKED 2"/>
    <property type="match status" value="1"/>
</dbReference>
<dbReference type="SMART" id="SM00360">
    <property type="entry name" value="RRM"/>
    <property type="match status" value="1"/>
</dbReference>
<evidence type="ECO:0000256" key="6">
    <source>
        <dbReference type="PROSITE-ProRule" id="PRU00176"/>
    </source>
</evidence>
<dbReference type="PANTHER" id="PTHR45880">
    <property type="entry name" value="RNA-BINDING MOTIF PROTEIN, X-LINKED 2"/>
    <property type="match status" value="1"/>
</dbReference>
<dbReference type="FunFam" id="3.30.70.330:FF:000604">
    <property type="entry name" value="Splicing factor 3B, subunit 6"/>
    <property type="match status" value="1"/>
</dbReference>
<evidence type="ECO:0000313" key="9">
    <source>
        <dbReference type="Proteomes" id="UP000785679"/>
    </source>
</evidence>
<dbReference type="InterPro" id="IPR000504">
    <property type="entry name" value="RRM_dom"/>
</dbReference>
<proteinExistence type="predicted"/>
<dbReference type="Pfam" id="PF00076">
    <property type="entry name" value="RRM_1"/>
    <property type="match status" value="1"/>
</dbReference>
<keyword evidence="9" id="KW-1185">Reference proteome</keyword>
<evidence type="ECO:0000259" key="7">
    <source>
        <dbReference type="PROSITE" id="PS50102"/>
    </source>
</evidence>
<dbReference type="InterPro" id="IPR051847">
    <property type="entry name" value="RNA_proc/Spliceosome_comp"/>
</dbReference>
<dbReference type="Proteomes" id="UP000785679">
    <property type="component" value="Unassembled WGS sequence"/>
</dbReference>
<evidence type="ECO:0000256" key="2">
    <source>
        <dbReference type="ARBA" id="ARBA00022664"/>
    </source>
</evidence>
<dbReference type="CDD" id="cd12241">
    <property type="entry name" value="RRM_SF3B14"/>
    <property type="match status" value="1"/>
</dbReference>
<dbReference type="InterPro" id="IPR034150">
    <property type="entry name" value="SF3B6_RRM"/>
</dbReference>
<dbReference type="GO" id="GO:0000398">
    <property type="term" value="P:mRNA splicing, via spliceosome"/>
    <property type="evidence" value="ECO:0007669"/>
    <property type="project" value="TreeGrafter"/>
</dbReference>
<dbReference type="EMBL" id="RRYP01015979">
    <property type="protein sequence ID" value="TNV75263.1"/>
    <property type="molecule type" value="Genomic_DNA"/>
</dbReference>
<sequence length="117" mass="13624">MNTKVRNNMRLPPEVNRIIFVRNLPFKITAEELYDIFGKYGAIRQIRRGNTGKTKGTAFVVYEDIYDAKNAVDHLNGFNVAGKYLICLYYQAHKQLKKTDTGKVKQELNYLKEKYSI</sequence>
<dbReference type="SUPFAM" id="SSF54928">
    <property type="entry name" value="RNA-binding domain, RBD"/>
    <property type="match status" value="1"/>
</dbReference>
<evidence type="ECO:0000256" key="3">
    <source>
        <dbReference type="ARBA" id="ARBA00022884"/>
    </source>
</evidence>
<keyword evidence="2" id="KW-0507">mRNA processing</keyword>
<dbReference type="GO" id="GO:0071011">
    <property type="term" value="C:precatalytic spliceosome"/>
    <property type="evidence" value="ECO:0007669"/>
    <property type="project" value="TreeGrafter"/>
</dbReference>
<dbReference type="GO" id="GO:0005686">
    <property type="term" value="C:U2 snRNP"/>
    <property type="evidence" value="ECO:0007669"/>
    <property type="project" value="TreeGrafter"/>
</dbReference>
<protein>
    <recommendedName>
        <fullName evidence="7">RRM domain-containing protein</fullName>
    </recommendedName>
</protein>
<dbReference type="GO" id="GO:0071013">
    <property type="term" value="C:catalytic step 2 spliceosome"/>
    <property type="evidence" value="ECO:0007669"/>
    <property type="project" value="TreeGrafter"/>
</dbReference>